<accession>A0A7D9H462</accession>
<dbReference type="EMBL" id="LR633967">
    <property type="protein sequence ID" value="VUX55563.1"/>
    <property type="molecule type" value="Genomic_DNA"/>
</dbReference>
<evidence type="ECO:0000256" key="5">
    <source>
        <dbReference type="ARBA" id="ARBA00023136"/>
    </source>
</evidence>
<sequence>MMARAEERSTASSLNPVAKVLLGQLGSSVVLALLFWGFGGRVYGYSVLLGGLTCVIPNAFLALRLVVPRRDVGANGLVRAAYIGELGKIALTVLMFSLVFTLVRPLAAGPLFAGFIAAQLVTFSGFLMRDREETGDKRTTNGG</sequence>
<keyword evidence="3 6" id="KW-0812">Transmembrane</keyword>
<evidence type="ECO:0000256" key="3">
    <source>
        <dbReference type="ARBA" id="ARBA00022692"/>
    </source>
</evidence>
<feature type="transmembrane region" description="Helical" evidence="6">
    <location>
        <begin position="79"/>
        <end position="100"/>
    </location>
</feature>
<dbReference type="GO" id="GO:0005886">
    <property type="term" value="C:plasma membrane"/>
    <property type="evidence" value="ECO:0007669"/>
    <property type="project" value="UniProtKB-SubCell"/>
</dbReference>
<comment type="subcellular location">
    <subcellularLocation>
        <location evidence="1">Cell membrane</location>
        <topology evidence="1">Multi-pass membrane protein</topology>
    </subcellularLocation>
</comment>
<proteinExistence type="predicted"/>
<keyword evidence="5 6" id="KW-0472">Membrane</keyword>
<reference evidence="7" key="1">
    <citation type="submission" date="2019-07" db="EMBL/GenBank/DDBJ databases">
        <authorList>
            <person name="Weber M."/>
            <person name="Kostadinov I."/>
            <person name="Kostadinov D I."/>
        </authorList>
    </citation>
    <scope>NUCLEOTIDE SEQUENCE</scope>
    <source>
        <strain evidence="7">Gfbio:sag-sample-m06:053724c1-46a9-4a36-b237-ea2bf867836b</strain>
    </source>
</reference>
<dbReference type="AlphaFoldDB" id="A0A7D9H462"/>
<keyword evidence="4 6" id="KW-1133">Transmembrane helix</keyword>
<evidence type="ECO:0000313" key="7">
    <source>
        <dbReference type="EMBL" id="VUX55563.1"/>
    </source>
</evidence>
<feature type="transmembrane region" description="Helical" evidence="6">
    <location>
        <begin position="20"/>
        <end position="39"/>
    </location>
</feature>
<protein>
    <submittedName>
        <fullName evidence="7">F0F1 ATP synthase subunit I</fullName>
    </submittedName>
</protein>
<keyword evidence="2" id="KW-1003">Cell membrane</keyword>
<dbReference type="Pfam" id="PF03899">
    <property type="entry name" value="ATP-synt_I"/>
    <property type="match status" value="1"/>
</dbReference>
<dbReference type="InterPro" id="IPR005598">
    <property type="entry name" value="ATP_synth_I"/>
</dbReference>
<organism evidence="7">
    <name type="scientific">uncultured Woeseiaceae bacterium</name>
    <dbReference type="NCBI Taxonomy" id="1983305"/>
    <lineage>
        <taxon>Bacteria</taxon>
        <taxon>Pseudomonadati</taxon>
        <taxon>Pseudomonadota</taxon>
        <taxon>Gammaproteobacteria</taxon>
        <taxon>Woeseiales</taxon>
        <taxon>Woeseiaceae</taxon>
        <taxon>environmental samples</taxon>
    </lineage>
</organism>
<evidence type="ECO:0000256" key="4">
    <source>
        <dbReference type="ARBA" id="ARBA00022989"/>
    </source>
</evidence>
<gene>
    <name evidence="7" type="ORF">JTBM06_V1_50004</name>
</gene>
<evidence type="ECO:0000256" key="1">
    <source>
        <dbReference type="ARBA" id="ARBA00004651"/>
    </source>
</evidence>
<feature type="transmembrane region" description="Helical" evidence="6">
    <location>
        <begin position="45"/>
        <end position="67"/>
    </location>
</feature>
<name>A0A7D9H462_9GAMM</name>
<feature type="transmembrane region" description="Helical" evidence="6">
    <location>
        <begin position="106"/>
        <end position="128"/>
    </location>
</feature>
<evidence type="ECO:0000256" key="2">
    <source>
        <dbReference type="ARBA" id="ARBA00022475"/>
    </source>
</evidence>
<evidence type="ECO:0000256" key="6">
    <source>
        <dbReference type="SAM" id="Phobius"/>
    </source>
</evidence>